<feature type="transmembrane region" description="Helical" evidence="4">
    <location>
        <begin position="94"/>
        <end position="114"/>
    </location>
</feature>
<feature type="transmembrane region" description="Helical" evidence="4">
    <location>
        <begin position="376"/>
        <end position="395"/>
    </location>
</feature>
<evidence type="ECO:0000313" key="7">
    <source>
        <dbReference type="Proteomes" id="UP001521209"/>
    </source>
</evidence>
<dbReference type="PANTHER" id="PTHR23537">
    <property type="match status" value="1"/>
</dbReference>
<gene>
    <name evidence="6" type="ORF">L2A60_07110</name>
</gene>
<dbReference type="EMBL" id="JAKGBZ010000010">
    <property type="protein sequence ID" value="MCF3946452.1"/>
    <property type="molecule type" value="Genomic_DNA"/>
</dbReference>
<dbReference type="SUPFAM" id="SSF103473">
    <property type="entry name" value="MFS general substrate transporter"/>
    <property type="match status" value="1"/>
</dbReference>
<dbReference type="InterPro" id="IPR010645">
    <property type="entry name" value="MFS_4"/>
</dbReference>
<feature type="transmembrane region" description="Helical" evidence="4">
    <location>
        <begin position="154"/>
        <end position="175"/>
    </location>
</feature>
<reference evidence="6 7" key="1">
    <citation type="submission" date="2022-01" db="EMBL/GenBank/DDBJ databases">
        <authorList>
            <person name="Won M."/>
            <person name="Kim S.-J."/>
            <person name="Kwon S.-W."/>
        </authorList>
    </citation>
    <scope>NUCLEOTIDE SEQUENCE [LARGE SCALE GENOMIC DNA]</scope>
    <source>
        <strain evidence="6 7">KCTC 23505</strain>
    </source>
</reference>
<feature type="transmembrane region" description="Helical" evidence="4">
    <location>
        <begin position="288"/>
        <end position="305"/>
    </location>
</feature>
<protein>
    <submittedName>
        <fullName evidence="6">YbfB/YjiJ family MFS transporter</fullName>
    </submittedName>
</protein>
<dbReference type="Pfam" id="PF06779">
    <property type="entry name" value="MFS_4"/>
    <property type="match status" value="1"/>
</dbReference>
<comment type="caution">
    <text evidence="6">The sequence shown here is derived from an EMBL/GenBank/DDBJ whole genome shotgun (WGS) entry which is preliminary data.</text>
</comment>
<accession>A0ABS9DYE2</accession>
<dbReference type="Gene3D" id="1.20.1250.20">
    <property type="entry name" value="MFS general substrate transporter like domains"/>
    <property type="match status" value="1"/>
</dbReference>
<feature type="transmembrane region" description="Helical" evidence="4">
    <location>
        <begin position="21"/>
        <end position="43"/>
    </location>
</feature>
<feature type="transmembrane region" description="Helical" evidence="4">
    <location>
        <begin position="350"/>
        <end position="370"/>
    </location>
</feature>
<evidence type="ECO:0000256" key="1">
    <source>
        <dbReference type="ARBA" id="ARBA00022692"/>
    </source>
</evidence>
<feature type="domain" description="Major facilitator superfamily (MFS) profile" evidence="5">
    <location>
        <begin position="23"/>
        <end position="398"/>
    </location>
</feature>
<proteinExistence type="predicted"/>
<dbReference type="PROSITE" id="PS50850">
    <property type="entry name" value="MFS"/>
    <property type="match status" value="1"/>
</dbReference>
<dbReference type="RefSeq" id="WP_235703685.1">
    <property type="nucleotide sequence ID" value="NZ_JAKGBZ010000010.1"/>
</dbReference>
<organism evidence="6 7">
    <name type="scientific">Acidiphilium iwatense</name>
    <dbReference type="NCBI Taxonomy" id="768198"/>
    <lineage>
        <taxon>Bacteria</taxon>
        <taxon>Pseudomonadati</taxon>
        <taxon>Pseudomonadota</taxon>
        <taxon>Alphaproteobacteria</taxon>
        <taxon>Acetobacterales</taxon>
        <taxon>Acidocellaceae</taxon>
        <taxon>Acidiphilium</taxon>
    </lineage>
</organism>
<dbReference type="PANTHER" id="PTHR23537:SF1">
    <property type="entry name" value="SUGAR TRANSPORTER"/>
    <property type="match status" value="1"/>
</dbReference>
<keyword evidence="7" id="KW-1185">Reference proteome</keyword>
<dbReference type="InterPro" id="IPR020846">
    <property type="entry name" value="MFS_dom"/>
</dbReference>
<feature type="transmembrane region" description="Helical" evidence="4">
    <location>
        <begin position="317"/>
        <end position="338"/>
    </location>
</feature>
<keyword evidence="3 4" id="KW-0472">Membrane</keyword>
<feature type="transmembrane region" description="Helical" evidence="4">
    <location>
        <begin position="222"/>
        <end position="250"/>
    </location>
</feature>
<feature type="transmembrane region" description="Helical" evidence="4">
    <location>
        <begin position="120"/>
        <end position="142"/>
    </location>
</feature>
<keyword evidence="1 4" id="KW-0812">Transmembrane</keyword>
<name>A0ABS9DYE2_9PROT</name>
<evidence type="ECO:0000256" key="4">
    <source>
        <dbReference type="SAM" id="Phobius"/>
    </source>
</evidence>
<sequence>MRSAMPSAIIQTEPTASNLDAAKVMIAGVASMILTVGLARFLYTPLLPVMQAQAHLSTVAGGWLATINYAGYMTGTLLAASVGGLRTKFHLYRALLLVALVGTAGMGLTTNLALWAVLRFIAGMSSVAGLLLGSGLVLNWLLRHGRRLELGVHFGGVGLGIAVSGLLAIAMAGWLDWADQWLVAGAFGVLFLIPAWVWLPAPPAHDGIHRPAMVDRPPSHRWMTLFTLAYFCAGVGYVVSATFIVAIAAHQPQLRGFGNLVWVVVGLAAMPSCPLWDRMARRTGDIPALLAAFAMLIVAIMLSATNKGLAASMVSAALYGASFNGITSMTLSIIGRLYPSNPAKAMARLTISFGAAQIIAPAVSGYIAAFTGSYRGALFMAAATMAAGMVFLAAIRRE</sequence>
<keyword evidence="2 4" id="KW-1133">Transmembrane helix</keyword>
<dbReference type="Proteomes" id="UP001521209">
    <property type="component" value="Unassembled WGS sequence"/>
</dbReference>
<evidence type="ECO:0000256" key="2">
    <source>
        <dbReference type="ARBA" id="ARBA00022989"/>
    </source>
</evidence>
<dbReference type="InterPro" id="IPR036259">
    <property type="entry name" value="MFS_trans_sf"/>
</dbReference>
<feature type="transmembrane region" description="Helical" evidence="4">
    <location>
        <begin position="63"/>
        <end position="82"/>
    </location>
</feature>
<feature type="transmembrane region" description="Helical" evidence="4">
    <location>
        <begin position="181"/>
        <end position="201"/>
    </location>
</feature>
<feature type="transmembrane region" description="Helical" evidence="4">
    <location>
        <begin position="256"/>
        <end position="276"/>
    </location>
</feature>
<evidence type="ECO:0000259" key="5">
    <source>
        <dbReference type="PROSITE" id="PS50850"/>
    </source>
</evidence>
<evidence type="ECO:0000256" key="3">
    <source>
        <dbReference type="ARBA" id="ARBA00023136"/>
    </source>
</evidence>
<evidence type="ECO:0000313" key="6">
    <source>
        <dbReference type="EMBL" id="MCF3946452.1"/>
    </source>
</evidence>